<accession>A0A6A6QJE0</accession>
<sequence>MSPTSRLEAAGMDARQFQKITTGLPYSETTTVLDVRVAKDFQESFLQAQRKLADDWQLLQWTDMKDVWDDLCKVAQPKWDYSFEILSHAANGHAQTTEGRIKSRILQRQRWLEQKPRGPPPKPYFGSTDQDDADLANFWSGNMEPRRRTRDLFPSKESMDKAKAKVFQWLSELP</sequence>
<feature type="region of interest" description="Disordered" evidence="1">
    <location>
        <begin position="113"/>
        <end position="142"/>
    </location>
</feature>
<name>A0A6A6QJE0_9PEZI</name>
<organism evidence="2 3">
    <name type="scientific">Lophium mytilinum</name>
    <dbReference type="NCBI Taxonomy" id="390894"/>
    <lineage>
        <taxon>Eukaryota</taxon>
        <taxon>Fungi</taxon>
        <taxon>Dikarya</taxon>
        <taxon>Ascomycota</taxon>
        <taxon>Pezizomycotina</taxon>
        <taxon>Dothideomycetes</taxon>
        <taxon>Pleosporomycetidae</taxon>
        <taxon>Mytilinidiales</taxon>
        <taxon>Mytilinidiaceae</taxon>
        <taxon>Lophium</taxon>
    </lineage>
</organism>
<keyword evidence="3" id="KW-1185">Reference proteome</keyword>
<gene>
    <name evidence="2" type="ORF">BU16DRAFT_563862</name>
</gene>
<dbReference type="AlphaFoldDB" id="A0A6A6QJE0"/>
<reference evidence="2" key="1">
    <citation type="journal article" date="2020" name="Stud. Mycol.">
        <title>101 Dothideomycetes genomes: a test case for predicting lifestyles and emergence of pathogens.</title>
        <authorList>
            <person name="Haridas S."/>
            <person name="Albert R."/>
            <person name="Binder M."/>
            <person name="Bloem J."/>
            <person name="Labutti K."/>
            <person name="Salamov A."/>
            <person name="Andreopoulos B."/>
            <person name="Baker S."/>
            <person name="Barry K."/>
            <person name="Bills G."/>
            <person name="Bluhm B."/>
            <person name="Cannon C."/>
            <person name="Castanera R."/>
            <person name="Culley D."/>
            <person name="Daum C."/>
            <person name="Ezra D."/>
            <person name="Gonzalez J."/>
            <person name="Henrissat B."/>
            <person name="Kuo A."/>
            <person name="Liang C."/>
            <person name="Lipzen A."/>
            <person name="Lutzoni F."/>
            <person name="Magnuson J."/>
            <person name="Mondo S."/>
            <person name="Nolan M."/>
            <person name="Ohm R."/>
            <person name="Pangilinan J."/>
            <person name="Park H.-J."/>
            <person name="Ramirez L."/>
            <person name="Alfaro M."/>
            <person name="Sun H."/>
            <person name="Tritt A."/>
            <person name="Yoshinaga Y."/>
            <person name="Zwiers L.-H."/>
            <person name="Turgeon B."/>
            <person name="Goodwin S."/>
            <person name="Spatafora J."/>
            <person name="Crous P."/>
            <person name="Grigoriev I."/>
        </authorList>
    </citation>
    <scope>NUCLEOTIDE SEQUENCE</scope>
    <source>
        <strain evidence="2">CBS 269.34</strain>
    </source>
</reference>
<evidence type="ECO:0000313" key="2">
    <source>
        <dbReference type="EMBL" id="KAF2492548.1"/>
    </source>
</evidence>
<protein>
    <submittedName>
        <fullName evidence="2">Uncharacterized protein</fullName>
    </submittedName>
</protein>
<dbReference type="EMBL" id="MU004193">
    <property type="protein sequence ID" value="KAF2492548.1"/>
    <property type="molecule type" value="Genomic_DNA"/>
</dbReference>
<dbReference type="Proteomes" id="UP000799750">
    <property type="component" value="Unassembled WGS sequence"/>
</dbReference>
<evidence type="ECO:0000256" key="1">
    <source>
        <dbReference type="SAM" id="MobiDB-lite"/>
    </source>
</evidence>
<evidence type="ECO:0000313" key="3">
    <source>
        <dbReference type="Proteomes" id="UP000799750"/>
    </source>
</evidence>
<proteinExistence type="predicted"/>